<dbReference type="Proteomes" id="UP000271241">
    <property type="component" value="Unassembled WGS sequence"/>
</dbReference>
<evidence type="ECO:0000313" key="2">
    <source>
        <dbReference type="EMBL" id="RKP10768.1"/>
    </source>
</evidence>
<dbReference type="AlphaFoldDB" id="A0A4P9XWQ5"/>
<keyword evidence="3" id="KW-1185">Reference proteome</keyword>
<sequence length="320" mass="34336">MPEDASVATDIAKLSHALRVRLRLATLKAERGWESFSLHEAERLLAAEQQSAPVPGVEQLVRPRSLSPLDRRARHSLTPPPRPLMWAHAAMNAASAPSLPSASAIWMMRAASADSPSASSVSMSAAQAYATSLINAGRPHRPGRRVSGSHAHLPAIQSLSSANRRKRVEKRRPEPRIRRAGSPTSARHSTSDNSAHLMLVRGRRPVGRHTGEAAIHTAVAAAATATRTDANAYLSPESSREYTEADVSASFWSSTDASARHTDTAPGRPRRRSGLQLMQMGPSMLPSPTDTTPPASPTTEQAARLMMLLSSPDAHPSRPT</sequence>
<gene>
    <name evidence="2" type="ORF">THASP1DRAFT_27474</name>
</gene>
<name>A0A4P9XWQ5_9FUNG</name>
<proteinExistence type="predicted"/>
<reference evidence="3" key="1">
    <citation type="journal article" date="2018" name="Nat. Microbiol.">
        <title>Leveraging single-cell genomics to expand the fungal tree of life.</title>
        <authorList>
            <person name="Ahrendt S.R."/>
            <person name="Quandt C.A."/>
            <person name="Ciobanu D."/>
            <person name="Clum A."/>
            <person name="Salamov A."/>
            <person name="Andreopoulos B."/>
            <person name="Cheng J.F."/>
            <person name="Woyke T."/>
            <person name="Pelin A."/>
            <person name="Henrissat B."/>
            <person name="Reynolds N.K."/>
            <person name="Benny G.L."/>
            <person name="Smith M.E."/>
            <person name="James T.Y."/>
            <person name="Grigoriev I.V."/>
        </authorList>
    </citation>
    <scope>NUCLEOTIDE SEQUENCE [LARGE SCALE GENOMIC DNA]</scope>
    <source>
        <strain evidence="3">RSA 1356</strain>
    </source>
</reference>
<feature type="region of interest" description="Disordered" evidence="1">
    <location>
        <begin position="135"/>
        <end position="197"/>
    </location>
</feature>
<evidence type="ECO:0000313" key="3">
    <source>
        <dbReference type="Proteomes" id="UP000271241"/>
    </source>
</evidence>
<dbReference type="OrthoDB" id="10659307at2759"/>
<dbReference type="EMBL" id="KZ992438">
    <property type="protein sequence ID" value="RKP10768.1"/>
    <property type="molecule type" value="Genomic_DNA"/>
</dbReference>
<organism evidence="2 3">
    <name type="scientific">Thamnocephalis sphaerospora</name>
    <dbReference type="NCBI Taxonomy" id="78915"/>
    <lineage>
        <taxon>Eukaryota</taxon>
        <taxon>Fungi</taxon>
        <taxon>Fungi incertae sedis</taxon>
        <taxon>Zoopagomycota</taxon>
        <taxon>Zoopagomycotina</taxon>
        <taxon>Zoopagomycetes</taxon>
        <taxon>Zoopagales</taxon>
        <taxon>Sigmoideomycetaceae</taxon>
        <taxon>Thamnocephalis</taxon>
    </lineage>
</organism>
<evidence type="ECO:0000256" key="1">
    <source>
        <dbReference type="SAM" id="MobiDB-lite"/>
    </source>
</evidence>
<feature type="compositionally biased region" description="Polar residues" evidence="1">
    <location>
        <begin position="182"/>
        <end position="194"/>
    </location>
</feature>
<feature type="compositionally biased region" description="Low complexity" evidence="1">
    <location>
        <begin position="286"/>
        <end position="299"/>
    </location>
</feature>
<accession>A0A4P9XWQ5</accession>
<protein>
    <submittedName>
        <fullName evidence="2">Uncharacterized protein</fullName>
    </submittedName>
</protein>
<feature type="region of interest" description="Disordered" evidence="1">
    <location>
        <begin position="250"/>
        <end position="301"/>
    </location>
</feature>